<dbReference type="Proteomes" id="UP000010795">
    <property type="component" value="Chromosome"/>
</dbReference>
<name>L0EIS9_THECK</name>
<dbReference type="EMBL" id="CP003255">
    <property type="protein sequence ID" value="AGA59529.1"/>
    <property type="molecule type" value="Genomic_DNA"/>
</dbReference>
<evidence type="ECO:0000313" key="2">
    <source>
        <dbReference type="Proteomes" id="UP000010795"/>
    </source>
</evidence>
<accession>L0EIS9</accession>
<protein>
    <submittedName>
        <fullName evidence="1">Uncharacterized protein</fullName>
    </submittedName>
</protein>
<dbReference type="KEGG" id="tco:Theco_3489"/>
<organism evidence="1 2">
    <name type="scientific">Thermobacillus composti (strain DSM 18247 / JCM 13945 / KWC4)</name>
    <dbReference type="NCBI Taxonomy" id="717605"/>
    <lineage>
        <taxon>Bacteria</taxon>
        <taxon>Bacillati</taxon>
        <taxon>Bacillota</taxon>
        <taxon>Bacilli</taxon>
        <taxon>Bacillales</taxon>
        <taxon>Paenibacillaceae</taxon>
        <taxon>Thermobacillus</taxon>
    </lineage>
</organism>
<evidence type="ECO:0000313" key="1">
    <source>
        <dbReference type="EMBL" id="AGA59529.1"/>
    </source>
</evidence>
<sequence length="54" mass="6113">MTFSVRYKTFDQLSFADVQVYTKLPPHPFWSHVDSKCGSVSGLVDVQKQEFGAC</sequence>
<dbReference type="RefSeq" id="WP_015256254.1">
    <property type="nucleotide sequence ID" value="NC_019897.1"/>
</dbReference>
<keyword evidence="2" id="KW-1185">Reference proteome</keyword>
<dbReference type="AlphaFoldDB" id="L0EIS9"/>
<gene>
    <name evidence="1" type="ordered locus">Theco_3489</name>
</gene>
<dbReference type="HOGENOM" id="CLU_3048940_0_0_9"/>
<reference evidence="2" key="1">
    <citation type="submission" date="2012-01" db="EMBL/GenBank/DDBJ databases">
        <title>Complete sequence of chromosome of Thermobacillus composti KWC4.</title>
        <authorList>
            <person name="Lucas S."/>
            <person name="Han J."/>
            <person name="Lapidus A."/>
            <person name="Cheng J.-F."/>
            <person name="Goodwin L."/>
            <person name="Pitluck S."/>
            <person name="Peters L."/>
            <person name="Ovchinnikova G."/>
            <person name="Teshima H."/>
            <person name="Detter J.C."/>
            <person name="Han C."/>
            <person name="Tapia R."/>
            <person name="Land M."/>
            <person name="Hauser L."/>
            <person name="Kyrpides N."/>
            <person name="Ivanova N."/>
            <person name="Pagani I."/>
            <person name="Anderson I."/>
            <person name="Woyke T."/>
        </authorList>
    </citation>
    <scope>NUCLEOTIDE SEQUENCE [LARGE SCALE GENOMIC DNA]</scope>
    <source>
        <strain evidence="2">DSM 18247 / JCM 13945 / KWC4</strain>
    </source>
</reference>
<proteinExistence type="predicted"/>
<dbReference type="eggNOG" id="COG3039">
    <property type="taxonomic scope" value="Bacteria"/>
</dbReference>